<dbReference type="EMBL" id="CP054929">
    <property type="protein sequence ID" value="QKW48263.1"/>
    <property type="molecule type" value="Genomic_DNA"/>
</dbReference>
<accession>A0A7H8N1T0</accession>
<evidence type="ECO:0000313" key="2">
    <source>
        <dbReference type="Proteomes" id="UP000509303"/>
    </source>
</evidence>
<protein>
    <submittedName>
        <fullName evidence="1">Uncharacterized protein</fullName>
    </submittedName>
</protein>
<sequence>MSVTNNRSSSIRTFITDVNCMYDNGEEDSNLSIFNNTLIGGNTTYPPDPQYIEAKNSGDCWAVTSTFTLKIVDETSHTDIGKVDFTENDGYDGTSSNPDVIDVDIDNTGDTATITVTVEAT</sequence>
<gene>
    <name evidence="1" type="ORF">HUT08_00445</name>
</gene>
<organism evidence="1 2">
    <name type="scientific">Streptomyces buecherae</name>
    <dbReference type="NCBI Taxonomy" id="2763006"/>
    <lineage>
        <taxon>Bacteria</taxon>
        <taxon>Bacillati</taxon>
        <taxon>Actinomycetota</taxon>
        <taxon>Actinomycetes</taxon>
        <taxon>Kitasatosporales</taxon>
        <taxon>Streptomycetaceae</taxon>
        <taxon>Streptomyces</taxon>
    </lineage>
</organism>
<proteinExistence type="predicted"/>
<reference evidence="1 2" key="1">
    <citation type="submission" date="2020-06" db="EMBL/GenBank/DDBJ databases">
        <title>Genome mining for natural products.</title>
        <authorList>
            <person name="Zhang B."/>
            <person name="Shi J."/>
            <person name="Ge H."/>
        </authorList>
    </citation>
    <scope>NUCLEOTIDE SEQUENCE [LARGE SCALE GENOMIC DNA]</scope>
    <source>
        <strain evidence="1 2">NA00687</strain>
    </source>
</reference>
<dbReference type="RefSeq" id="WP_176159960.1">
    <property type="nucleotide sequence ID" value="NZ_CP054929.1"/>
</dbReference>
<dbReference type="AlphaFoldDB" id="A0A7H8N1T0"/>
<evidence type="ECO:0000313" key="1">
    <source>
        <dbReference type="EMBL" id="QKW48263.1"/>
    </source>
</evidence>
<name>A0A7H8N1T0_9ACTN</name>
<keyword evidence="2" id="KW-1185">Reference proteome</keyword>
<dbReference type="Proteomes" id="UP000509303">
    <property type="component" value="Chromosome"/>
</dbReference>